<feature type="domain" description="Na+/H+ antiporter NhaC-like C-terminal" evidence="7">
    <location>
        <begin position="158"/>
        <end position="461"/>
    </location>
</feature>
<feature type="transmembrane region" description="Helical" evidence="6">
    <location>
        <begin position="6"/>
        <end position="39"/>
    </location>
</feature>
<evidence type="ECO:0000256" key="1">
    <source>
        <dbReference type="ARBA" id="ARBA00004651"/>
    </source>
</evidence>
<feature type="transmembrane region" description="Helical" evidence="6">
    <location>
        <begin position="147"/>
        <end position="176"/>
    </location>
</feature>
<dbReference type="InterPro" id="IPR018461">
    <property type="entry name" value="Na/H_Antiport_NhaC-like_C"/>
</dbReference>
<keyword evidence="3 6" id="KW-0812">Transmembrane</keyword>
<comment type="subcellular location">
    <subcellularLocation>
        <location evidence="1">Cell membrane</location>
        <topology evidence="1">Multi-pass membrane protein</topology>
    </subcellularLocation>
</comment>
<dbReference type="Pfam" id="PF03553">
    <property type="entry name" value="Na_H_antiporter"/>
    <property type="match status" value="1"/>
</dbReference>
<dbReference type="KEGG" id="het:BBW65_01700"/>
<evidence type="ECO:0000256" key="6">
    <source>
        <dbReference type="SAM" id="Phobius"/>
    </source>
</evidence>
<feature type="transmembrane region" description="Helical" evidence="6">
    <location>
        <begin position="364"/>
        <end position="385"/>
    </location>
</feature>
<keyword evidence="9" id="KW-1185">Reference proteome</keyword>
<feature type="transmembrane region" description="Helical" evidence="6">
    <location>
        <begin position="465"/>
        <end position="483"/>
    </location>
</feature>
<protein>
    <recommendedName>
        <fullName evidence="7">Na+/H+ antiporter NhaC-like C-terminal domain-containing protein</fullName>
    </recommendedName>
</protein>
<dbReference type="STRING" id="222136.BBW65_01700"/>
<dbReference type="PANTHER" id="PTHR43478">
    <property type="entry name" value="NA+/H+ ANTIPORTER-RELATED"/>
    <property type="match status" value="1"/>
</dbReference>
<dbReference type="PANTHER" id="PTHR43478:SF1">
    <property type="entry name" value="NA+_H+ ANTIPORTER NHAC-LIKE C-TERMINAL DOMAIN-CONTAINING PROTEIN"/>
    <property type="match status" value="1"/>
</dbReference>
<keyword evidence="5 6" id="KW-0472">Membrane</keyword>
<name>A0A1B1U4C5_9HELI</name>
<keyword evidence="4 6" id="KW-1133">Transmembrane helix</keyword>
<dbReference type="AlphaFoldDB" id="A0A1B1U4C5"/>
<dbReference type="Proteomes" id="UP000092884">
    <property type="component" value="Chromosome"/>
</dbReference>
<feature type="transmembrane region" description="Helical" evidence="6">
    <location>
        <begin position="278"/>
        <end position="295"/>
    </location>
</feature>
<keyword evidence="2" id="KW-1003">Cell membrane</keyword>
<dbReference type="EMBL" id="CP016503">
    <property type="protein sequence ID" value="ANV97598.1"/>
    <property type="molecule type" value="Genomic_DNA"/>
</dbReference>
<feature type="transmembrane region" description="Helical" evidence="6">
    <location>
        <begin position="239"/>
        <end position="272"/>
    </location>
</feature>
<feature type="transmembrane region" description="Helical" evidence="6">
    <location>
        <begin position="111"/>
        <end position="135"/>
    </location>
</feature>
<evidence type="ECO:0000256" key="2">
    <source>
        <dbReference type="ARBA" id="ARBA00022475"/>
    </source>
</evidence>
<proteinExistence type="predicted"/>
<dbReference type="GO" id="GO:0005886">
    <property type="term" value="C:plasma membrane"/>
    <property type="evidence" value="ECO:0007669"/>
    <property type="project" value="UniProtKB-SubCell"/>
</dbReference>
<evidence type="ECO:0000313" key="9">
    <source>
        <dbReference type="Proteomes" id="UP000092884"/>
    </source>
</evidence>
<feature type="transmembrane region" description="Helical" evidence="6">
    <location>
        <begin position="196"/>
        <end position="218"/>
    </location>
</feature>
<evidence type="ECO:0000313" key="8">
    <source>
        <dbReference type="EMBL" id="ANV97598.1"/>
    </source>
</evidence>
<evidence type="ECO:0000256" key="3">
    <source>
        <dbReference type="ARBA" id="ARBA00022692"/>
    </source>
</evidence>
<accession>A0A1B1U4C5</accession>
<gene>
    <name evidence="8" type="ORF">BBW65_01700</name>
</gene>
<feature type="transmembrane region" description="Helical" evidence="6">
    <location>
        <begin position="391"/>
        <end position="412"/>
    </location>
</feature>
<dbReference type="OrthoDB" id="9762978at2"/>
<evidence type="ECO:0000259" key="7">
    <source>
        <dbReference type="Pfam" id="PF03553"/>
    </source>
</evidence>
<evidence type="ECO:0000256" key="5">
    <source>
        <dbReference type="ARBA" id="ARBA00023136"/>
    </source>
</evidence>
<sequence length="490" mass="53952">MSEIGILLPCVIAVLIFVTRRIVLCMFIGIVLGGIALHYQEPMELPSYFWHKLLGVFYSFEFQTLKIDMVCLFVFLILLGILSRVLVHSGAMREFEKWAQKNIHTQVKAELSVFMMSLFIFLDGLFSVVVSGQFARSLKRYSSPQRMAYIVDSIASPICVLIPISSWGAYILGLLGQNVRQEELFVDFFEAMTQSFYAWFCPLAVFLVIVWRVDLGAMRTSYTGDKKQQMGEMTGQTNPWGLFAPLLALVCVTLVMMIASGVSAGGVGIWGILSKADVFLALVCGVVVALLLALLSWKNITLSGLWASVREGGAEMFSLLGILILLWMFGSLLREDLQSGFYLSQFLISFLSAEYWFLIPAGLFLVSALIAFLTGTGWGTLAIMIPLSLDWGIHLPFEVGLLLACVISGAVYGDHSSPVSDTTILSASSLDCSLQSHFITQIPYTTLVACCTLISFVVMGIKGSLLLAFLAGGVCLFGFLAFFKGKKRRI</sequence>
<evidence type="ECO:0000256" key="4">
    <source>
        <dbReference type="ARBA" id="ARBA00022989"/>
    </source>
</evidence>
<feature type="transmembrane region" description="Helical" evidence="6">
    <location>
        <begin position="442"/>
        <end position="459"/>
    </location>
</feature>
<feature type="transmembrane region" description="Helical" evidence="6">
    <location>
        <begin position="316"/>
        <end position="333"/>
    </location>
</feature>
<reference evidence="9" key="1">
    <citation type="submission" date="2016-07" db="EMBL/GenBank/DDBJ databases">
        <authorList>
            <person name="Florea S."/>
            <person name="Webb J.S."/>
            <person name="Jaromczyk J."/>
            <person name="Schardl C.L."/>
        </authorList>
    </citation>
    <scope>NUCLEOTIDE SEQUENCE [LARGE SCALE GENOMIC DNA]</scope>
    <source>
        <strain evidence="9">MIT 01-6242</strain>
    </source>
</reference>
<organism evidence="8 9">
    <name type="scientific">Helicobacter enhydrae</name>
    <dbReference type="NCBI Taxonomy" id="222136"/>
    <lineage>
        <taxon>Bacteria</taxon>
        <taxon>Pseudomonadati</taxon>
        <taxon>Campylobacterota</taxon>
        <taxon>Epsilonproteobacteria</taxon>
        <taxon>Campylobacterales</taxon>
        <taxon>Helicobacteraceae</taxon>
        <taxon>Helicobacter</taxon>
    </lineage>
</organism>
<dbReference type="RefSeq" id="WP_066338864.1">
    <property type="nucleotide sequence ID" value="NZ_CP016503.1"/>
</dbReference>
<feature type="transmembrane region" description="Helical" evidence="6">
    <location>
        <begin position="70"/>
        <end position="91"/>
    </location>
</feature>